<dbReference type="GO" id="GO:0061630">
    <property type="term" value="F:ubiquitin protein ligase activity"/>
    <property type="evidence" value="ECO:0007669"/>
    <property type="project" value="UniProtKB-EC"/>
</dbReference>
<evidence type="ECO:0000256" key="7">
    <source>
        <dbReference type="ARBA" id="ARBA00022723"/>
    </source>
</evidence>
<dbReference type="AlphaFoldDB" id="A0AAW1Y2W5"/>
<dbReference type="InterPro" id="IPR044600">
    <property type="entry name" value="ATL1/ATL16-like"/>
</dbReference>
<dbReference type="Proteomes" id="UP001457282">
    <property type="component" value="Unassembled WGS sequence"/>
</dbReference>
<evidence type="ECO:0000256" key="6">
    <source>
        <dbReference type="ARBA" id="ARBA00022692"/>
    </source>
</evidence>
<dbReference type="PANTHER" id="PTHR46913">
    <property type="entry name" value="RING-H2 FINGER PROTEIN ATL16"/>
    <property type="match status" value="1"/>
</dbReference>
<evidence type="ECO:0000313" key="18">
    <source>
        <dbReference type="EMBL" id="KAK9943222.1"/>
    </source>
</evidence>
<evidence type="ECO:0000256" key="15">
    <source>
        <dbReference type="SAM" id="MobiDB-lite"/>
    </source>
</evidence>
<gene>
    <name evidence="18" type="ORF">M0R45_008838</name>
</gene>
<evidence type="ECO:0000256" key="16">
    <source>
        <dbReference type="SAM" id="Phobius"/>
    </source>
</evidence>
<evidence type="ECO:0000256" key="2">
    <source>
        <dbReference type="ARBA" id="ARBA00004167"/>
    </source>
</evidence>
<evidence type="ECO:0000256" key="9">
    <source>
        <dbReference type="ARBA" id="ARBA00022786"/>
    </source>
</evidence>
<sequence>MGSKHRKLLDGDCYDQVSGSFTSGCLRGQCPPPPDCKPKPNNTFPIVASTLAAVALLVCGYFLYVRYYKNRRTRSSSQPQQPPLPDLHQHHHAEFIDEEHGPIVDHPIWYIRTVGLQQSLISSITVCQYKKGDGLVEGTECAVCLNEFQEDETLRLLPKCDHAFHVPCIDTWLTSHTNCPMCRAPIIMTGATTLPPQPQPPEPHIVDSSQPEEETQVEMLENTGESSTTGGVENEIGETRTEAGEDTIDKQICIYQEPRRRSVSIDSSSASKISLALSNVIAAESDGNSNTQIAVAEEKSNRGIEIAPKRNGGNQKLSRQKGTSSRARSLQNGKQTLKRSSSCNGKLLLCMDIDNCDSVFPLRSF</sequence>
<feature type="region of interest" description="Disordered" evidence="15">
    <location>
        <begin position="194"/>
        <end position="233"/>
    </location>
</feature>
<evidence type="ECO:0000259" key="17">
    <source>
        <dbReference type="PROSITE" id="PS50089"/>
    </source>
</evidence>
<keyword evidence="8 14" id="KW-0863">Zinc-finger</keyword>
<dbReference type="SUPFAM" id="SSF57850">
    <property type="entry name" value="RING/U-box"/>
    <property type="match status" value="1"/>
</dbReference>
<dbReference type="FunFam" id="3.30.40.10:FF:000233">
    <property type="entry name" value="RING-H2 finger protein ATL54"/>
    <property type="match status" value="1"/>
</dbReference>
<evidence type="ECO:0000256" key="11">
    <source>
        <dbReference type="ARBA" id="ARBA00022989"/>
    </source>
</evidence>
<keyword evidence="5" id="KW-0808">Transferase</keyword>
<dbReference type="Gene3D" id="3.30.40.10">
    <property type="entry name" value="Zinc/RING finger domain, C3HC4 (zinc finger)"/>
    <property type="match status" value="1"/>
</dbReference>
<organism evidence="18 19">
    <name type="scientific">Rubus argutus</name>
    <name type="common">Southern blackberry</name>
    <dbReference type="NCBI Taxonomy" id="59490"/>
    <lineage>
        <taxon>Eukaryota</taxon>
        <taxon>Viridiplantae</taxon>
        <taxon>Streptophyta</taxon>
        <taxon>Embryophyta</taxon>
        <taxon>Tracheophyta</taxon>
        <taxon>Spermatophyta</taxon>
        <taxon>Magnoliopsida</taxon>
        <taxon>eudicotyledons</taxon>
        <taxon>Gunneridae</taxon>
        <taxon>Pentapetalae</taxon>
        <taxon>rosids</taxon>
        <taxon>fabids</taxon>
        <taxon>Rosales</taxon>
        <taxon>Rosaceae</taxon>
        <taxon>Rosoideae</taxon>
        <taxon>Rosoideae incertae sedis</taxon>
        <taxon>Rubus</taxon>
    </lineage>
</organism>
<keyword evidence="10" id="KW-0862">Zinc</keyword>
<evidence type="ECO:0000256" key="13">
    <source>
        <dbReference type="ARBA" id="ARBA00024209"/>
    </source>
</evidence>
<evidence type="ECO:0000313" key="19">
    <source>
        <dbReference type="Proteomes" id="UP001457282"/>
    </source>
</evidence>
<comment type="catalytic activity">
    <reaction evidence="1">
        <text>S-ubiquitinyl-[E2 ubiquitin-conjugating enzyme]-L-cysteine + [acceptor protein]-L-lysine = [E2 ubiquitin-conjugating enzyme]-L-cysteine + N(6)-ubiquitinyl-[acceptor protein]-L-lysine.</text>
        <dbReference type="EC" id="2.3.2.27"/>
    </reaction>
</comment>
<evidence type="ECO:0000256" key="5">
    <source>
        <dbReference type="ARBA" id="ARBA00022679"/>
    </source>
</evidence>
<feature type="domain" description="RING-type" evidence="17">
    <location>
        <begin position="141"/>
        <end position="183"/>
    </location>
</feature>
<dbReference type="GO" id="GO:0008270">
    <property type="term" value="F:zinc ion binding"/>
    <property type="evidence" value="ECO:0007669"/>
    <property type="project" value="UniProtKB-KW"/>
</dbReference>
<comment type="similarity">
    <text evidence="13">Belongs to the RING-type zinc finger family. ATL subfamily.</text>
</comment>
<evidence type="ECO:0000256" key="12">
    <source>
        <dbReference type="ARBA" id="ARBA00023136"/>
    </source>
</evidence>
<feature type="compositionally biased region" description="Polar residues" evidence="15">
    <location>
        <begin position="312"/>
        <end position="338"/>
    </location>
</feature>
<evidence type="ECO:0000256" key="8">
    <source>
        <dbReference type="ARBA" id="ARBA00022771"/>
    </source>
</evidence>
<dbReference type="EC" id="2.3.2.27" evidence="4"/>
<keyword evidence="6 16" id="KW-0812">Transmembrane</keyword>
<dbReference type="Pfam" id="PF13639">
    <property type="entry name" value="zf-RING_2"/>
    <property type="match status" value="1"/>
</dbReference>
<dbReference type="CDD" id="cd16461">
    <property type="entry name" value="RING-H2_EL5-like"/>
    <property type="match status" value="1"/>
</dbReference>
<comment type="subcellular location">
    <subcellularLocation>
        <location evidence="2">Membrane</location>
        <topology evidence="2">Single-pass membrane protein</topology>
    </subcellularLocation>
</comment>
<evidence type="ECO:0000256" key="3">
    <source>
        <dbReference type="ARBA" id="ARBA00004906"/>
    </source>
</evidence>
<dbReference type="GO" id="GO:0016567">
    <property type="term" value="P:protein ubiquitination"/>
    <property type="evidence" value="ECO:0007669"/>
    <property type="project" value="InterPro"/>
</dbReference>
<name>A0AAW1Y2W5_RUBAR</name>
<dbReference type="SMART" id="SM00184">
    <property type="entry name" value="RING"/>
    <property type="match status" value="1"/>
</dbReference>
<evidence type="ECO:0000256" key="4">
    <source>
        <dbReference type="ARBA" id="ARBA00012483"/>
    </source>
</evidence>
<keyword evidence="9" id="KW-0833">Ubl conjugation pathway</keyword>
<feature type="region of interest" description="Disordered" evidence="15">
    <location>
        <begin position="306"/>
        <end position="338"/>
    </location>
</feature>
<keyword evidence="19" id="KW-1185">Reference proteome</keyword>
<keyword evidence="7" id="KW-0479">Metal-binding</keyword>
<accession>A0AAW1Y2W5</accession>
<dbReference type="InterPro" id="IPR001841">
    <property type="entry name" value="Znf_RING"/>
</dbReference>
<protein>
    <recommendedName>
        <fullName evidence="4">RING-type E3 ubiquitin transferase</fullName>
        <ecNumber evidence="4">2.3.2.27</ecNumber>
    </recommendedName>
</protein>
<comment type="caution">
    <text evidence="18">The sequence shown here is derived from an EMBL/GenBank/DDBJ whole genome shotgun (WGS) entry which is preliminary data.</text>
</comment>
<keyword evidence="12 16" id="KW-0472">Membrane</keyword>
<keyword evidence="11 16" id="KW-1133">Transmembrane helix</keyword>
<reference evidence="18 19" key="1">
    <citation type="journal article" date="2023" name="G3 (Bethesda)">
        <title>A chromosome-length genome assembly and annotation of blackberry (Rubus argutus, cv. 'Hillquist').</title>
        <authorList>
            <person name="Bruna T."/>
            <person name="Aryal R."/>
            <person name="Dudchenko O."/>
            <person name="Sargent D.J."/>
            <person name="Mead D."/>
            <person name="Buti M."/>
            <person name="Cavallini A."/>
            <person name="Hytonen T."/>
            <person name="Andres J."/>
            <person name="Pham M."/>
            <person name="Weisz D."/>
            <person name="Mascagni F."/>
            <person name="Usai G."/>
            <person name="Natali L."/>
            <person name="Bassil N."/>
            <person name="Fernandez G.E."/>
            <person name="Lomsadze A."/>
            <person name="Armour M."/>
            <person name="Olukolu B."/>
            <person name="Poorten T."/>
            <person name="Britton C."/>
            <person name="Davik J."/>
            <person name="Ashrafi H."/>
            <person name="Aiden E.L."/>
            <person name="Borodovsky M."/>
            <person name="Worthington M."/>
        </authorList>
    </citation>
    <scope>NUCLEOTIDE SEQUENCE [LARGE SCALE GENOMIC DNA]</scope>
    <source>
        <strain evidence="18">PI 553951</strain>
    </source>
</reference>
<evidence type="ECO:0000256" key="1">
    <source>
        <dbReference type="ARBA" id="ARBA00000900"/>
    </source>
</evidence>
<evidence type="ECO:0000256" key="14">
    <source>
        <dbReference type="PROSITE-ProRule" id="PRU00175"/>
    </source>
</evidence>
<dbReference type="InterPro" id="IPR013083">
    <property type="entry name" value="Znf_RING/FYVE/PHD"/>
</dbReference>
<dbReference type="EMBL" id="JBEDUW010000002">
    <property type="protein sequence ID" value="KAK9943222.1"/>
    <property type="molecule type" value="Genomic_DNA"/>
</dbReference>
<evidence type="ECO:0000256" key="10">
    <source>
        <dbReference type="ARBA" id="ARBA00022833"/>
    </source>
</evidence>
<dbReference type="PANTHER" id="PTHR46913:SF19">
    <property type="entry name" value="RING-TYPE E3 UBIQUITIN TRANSFERASE"/>
    <property type="match status" value="1"/>
</dbReference>
<proteinExistence type="inferred from homology"/>
<feature type="transmembrane region" description="Helical" evidence="16">
    <location>
        <begin position="44"/>
        <end position="64"/>
    </location>
</feature>
<dbReference type="GO" id="GO:0016020">
    <property type="term" value="C:membrane"/>
    <property type="evidence" value="ECO:0007669"/>
    <property type="project" value="UniProtKB-SubCell"/>
</dbReference>
<dbReference type="PROSITE" id="PS50089">
    <property type="entry name" value="ZF_RING_2"/>
    <property type="match status" value="1"/>
</dbReference>
<comment type="pathway">
    <text evidence="3">Protein modification; protein ubiquitination.</text>
</comment>